<dbReference type="InterPro" id="IPR011033">
    <property type="entry name" value="PRC_barrel-like_sf"/>
</dbReference>
<reference evidence="6 7" key="1">
    <citation type="submission" date="2017-03" db="EMBL/GenBank/DDBJ databases">
        <title>Whole genome sequences of fourteen strains of Bradyrhizobium canariense and one strain of Bradyrhizobium japonicum isolated from Lupinus (Papilionoideae: Genisteae) species in Algeria.</title>
        <authorList>
            <person name="Crovadore J."/>
            <person name="Chekireb D."/>
            <person name="Brachmann A."/>
            <person name="Chablais R."/>
            <person name="Cochard B."/>
            <person name="Lefort F."/>
        </authorList>
    </citation>
    <scope>NUCLEOTIDE SEQUENCE [LARGE SCALE GENOMIC DNA]</scope>
    <source>
        <strain evidence="4 6">UBMA195</strain>
        <strain evidence="5 7">UBMAN05</strain>
    </source>
</reference>
<proteinExistence type="predicted"/>
<feature type="region of interest" description="Disordered" evidence="1">
    <location>
        <begin position="118"/>
        <end position="153"/>
    </location>
</feature>
<evidence type="ECO:0000259" key="3">
    <source>
        <dbReference type="Pfam" id="PF05239"/>
    </source>
</evidence>
<keyword evidence="2" id="KW-0732">Signal</keyword>
<evidence type="ECO:0000313" key="6">
    <source>
        <dbReference type="Proteomes" id="UP000193553"/>
    </source>
</evidence>
<dbReference type="Gene3D" id="2.30.30.240">
    <property type="entry name" value="PRC-barrel domain"/>
    <property type="match status" value="1"/>
</dbReference>
<dbReference type="PANTHER" id="PTHR36505">
    <property type="entry name" value="BLR1072 PROTEIN"/>
    <property type="match status" value="1"/>
</dbReference>
<dbReference type="Proteomes" id="UP000193884">
    <property type="component" value="Unassembled WGS sequence"/>
</dbReference>
<comment type="caution">
    <text evidence="4">The sequence shown here is derived from an EMBL/GenBank/DDBJ whole genome shotgun (WGS) entry which is preliminary data.</text>
</comment>
<gene>
    <name evidence="5" type="ORF">BST63_30335</name>
    <name evidence="4" type="ORF">BSZ18_12575</name>
</gene>
<dbReference type="SUPFAM" id="SSF50346">
    <property type="entry name" value="PRC-barrel domain"/>
    <property type="match status" value="1"/>
</dbReference>
<dbReference type="EMBL" id="NAFI01000165">
    <property type="protein sequence ID" value="OSJ12647.1"/>
    <property type="molecule type" value="Genomic_DNA"/>
</dbReference>
<accession>A0A1X3H9G4</accession>
<evidence type="ECO:0000313" key="4">
    <source>
        <dbReference type="EMBL" id="OSJ12647.1"/>
    </source>
</evidence>
<organism evidence="4 6">
    <name type="scientific">Bradyrhizobium canariense</name>
    <dbReference type="NCBI Taxonomy" id="255045"/>
    <lineage>
        <taxon>Bacteria</taxon>
        <taxon>Pseudomonadati</taxon>
        <taxon>Pseudomonadota</taxon>
        <taxon>Alphaproteobacteria</taxon>
        <taxon>Hyphomicrobiales</taxon>
        <taxon>Nitrobacteraceae</taxon>
        <taxon>Bradyrhizobium</taxon>
    </lineage>
</organism>
<keyword evidence="7" id="KW-1185">Reference proteome</keyword>
<dbReference type="InterPro" id="IPR027275">
    <property type="entry name" value="PRC-brl_dom"/>
</dbReference>
<feature type="chain" id="PRO_5011183202" evidence="2">
    <location>
        <begin position="23"/>
        <end position="181"/>
    </location>
</feature>
<evidence type="ECO:0000313" key="7">
    <source>
        <dbReference type="Proteomes" id="UP000193884"/>
    </source>
</evidence>
<dbReference type="Proteomes" id="UP000193553">
    <property type="component" value="Unassembled WGS sequence"/>
</dbReference>
<feature type="signal peptide" evidence="2">
    <location>
        <begin position="1"/>
        <end position="22"/>
    </location>
</feature>
<dbReference type="Pfam" id="PF05239">
    <property type="entry name" value="PRC"/>
    <property type="match status" value="1"/>
</dbReference>
<evidence type="ECO:0000313" key="5">
    <source>
        <dbReference type="EMBL" id="OSJ23207.1"/>
    </source>
</evidence>
<dbReference type="EMBL" id="NAFK01000174">
    <property type="protein sequence ID" value="OSJ23207.1"/>
    <property type="molecule type" value="Genomic_DNA"/>
</dbReference>
<sequence length="181" mass="18647">MLMKSIAAGLAGTALLATVAFAQNPTATTDKAPAAAATTTTTTASGQWRTSKMDGIKVYNDANENIGSINDLLMDKSGNIKIAVIGVGGFLGLGEHLVAVPFEKLKFVNEAVAYTGAAGNNPNSAANRPAATTTTGAATGTDNKPATTTTATSASKWYPDHAVFNASKDELKNMPEFKYSE</sequence>
<evidence type="ECO:0000256" key="1">
    <source>
        <dbReference type="SAM" id="MobiDB-lite"/>
    </source>
</evidence>
<evidence type="ECO:0000256" key="2">
    <source>
        <dbReference type="SAM" id="SignalP"/>
    </source>
</evidence>
<dbReference type="RefSeq" id="WP_018454160.1">
    <property type="nucleotide sequence ID" value="NZ_JAFBBN010000001.1"/>
</dbReference>
<protein>
    <submittedName>
        <fullName evidence="4">Photosystem reaction center subunit H</fullName>
    </submittedName>
</protein>
<dbReference type="OrthoDB" id="7818259at2"/>
<dbReference type="PANTHER" id="PTHR36505:SF1">
    <property type="entry name" value="BLR1072 PROTEIN"/>
    <property type="match status" value="1"/>
</dbReference>
<feature type="domain" description="PRC-barrel" evidence="3">
    <location>
        <begin position="51"/>
        <end position="107"/>
    </location>
</feature>
<name>A0A1X3H9G4_9BRAD</name>
<dbReference type="AlphaFoldDB" id="A0A1X3H9G4"/>